<dbReference type="Proteomes" id="UP000786693">
    <property type="component" value="Unassembled WGS sequence"/>
</dbReference>
<proteinExistence type="predicted"/>
<dbReference type="InterPro" id="IPR010982">
    <property type="entry name" value="Lambda_DNA-bd_dom_sf"/>
</dbReference>
<protein>
    <recommendedName>
        <fullName evidence="3">HTH cro/C1-type domain-containing protein</fullName>
    </recommendedName>
</protein>
<sequence length="116" mass="12548">MGDSANEVFRQAVREALKRRGQSVSMMIDAGAVSRSVGYKFFSGDMENIRLVDAVGVARYLDLSLDDLLSIDGVEGGDDLVSDLLAIQKLVMSLTPPERGALRCSLEALSARQDRA</sequence>
<accession>A0ABQ4NRN0</accession>
<organism evidence="1 2">
    <name type="scientific">Jannaschia pagri</name>
    <dbReference type="NCBI Taxonomy" id="2829797"/>
    <lineage>
        <taxon>Bacteria</taxon>
        <taxon>Pseudomonadati</taxon>
        <taxon>Pseudomonadota</taxon>
        <taxon>Alphaproteobacteria</taxon>
        <taxon>Rhodobacterales</taxon>
        <taxon>Roseobacteraceae</taxon>
        <taxon>Jannaschia</taxon>
    </lineage>
</organism>
<comment type="caution">
    <text evidence="1">The sequence shown here is derived from an EMBL/GenBank/DDBJ whole genome shotgun (WGS) entry which is preliminary data.</text>
</comment>
<keyword evidence="2" id="KW-1185">Reference proteome</keyword>
<gene>
    <name evidence="1" type="ORF">JANAI62_36920</name>
</gene>
<reference evidence="1 2" key="1">
    <citation type="submission" date="2021-05" db="EMBL/GenBank/DDBJ databases">
        <title>Bacteria Genome sequencing.</title>
        <authorList>
            <person name="Takabe Y."/>
            <person name="Nakajima Y."/>
            <person name="Suzuki S."/>
            <person name="Shiozaki T."/>
        </authorList>
    </citation>
    <scope>NUCLEOTIDE SEQUENCE [LARGE SCALE GENOMIC DNA]</scope>
    <source>
        <strain evidence="1 2">AI_62</strain>
    </source>
</reference>
<name>A0ABQ4NRN0_9RHOB</name>
<evidence type="ECO:0000313" key="2">
    <source>
        <dbReference type="Proteomes" id="UP000786693"/>
    </source>
</evidence>
<evidence type="ECO:0008006" key="3">
    <source>
        <dbReference type="Google" id="ProtNLM"/>
    </source>
</evidence>
<evidence type="ECO:0000313" key="1">
    <source>
        <dbReference type="EMBL" id="GIT97069.1"/>
    </source>
</evidence>
<dbReference type="SUPFAM" id="SSF47413">
    <property type="entry name" value="lambda repressor-like DNA-binding domains"/>
    <property type="match status" value="1"/>
</dbReference>
<dbReference type="RefSeq" id="WP_220750552.1">
    <property type="nucleotide sequence ID" value="NZ_BPFH01000011.1"/>
</dbReference>
<dbReference type="EMBL" id="BPFH01000011">
    <property type="protein sequence ID" value="GIT97069.1"/>
    <property type="molecule type" value="Genomic_DNA"/>
</dbReference>